<evidence type="ECO:0000256" key="1">
    <source>
        <dbReference type="ARBA" id="ARBA00005513"/>
    </source>
</evidence>
<evidence type="ECO:0000256" key="3">
    <source>
        <dbReference type="ARBA" id="ARBA00022475"/>
    </source>
</evidence>
<dbReference type="PANTHER" id="PTHR33445">
    <property type="entry name" value="ATP SYNTHASE SUBUNIT B', CHLOROPLASTIC"/>
    <property type="match status" value="1"/>
</dbReference>
<evidence type="ECO:0000256" key="5">
    <source>
        <dbReference type="ARBA" id="ARBA00022692"/>
    </source>
</evidence>
<dbReference type="GO" id="GO:0012505">
    <property type="term" value="C:endomembrane system"/>
    <property type="evidence" value="ECO:0007669"/>
    <property type="project" value="UniProtKB-SubCell"/>
</dbReference>
<comment type="function">
    <text evidence="13">Component of the F(0) channel, it forms part of the peripheral stalk, linking F(1) to F(0).</text>
</comment>
<proteinExistence type="inferred from homology"/>
<dbReference type="PANTHER" id="PTHR33445:SF1">
    <property type="entry name" value="ATP SYNTHASE SUBUNIT B"/>
    <property type="match status" value="1"/>
</dbReference>
<keyword evidence="6 13" id="KW-0375">Hydrogen ion transport</keyword>
<evidence type="ECO:0000256" key="11">
    <source>
        <dbReference type="ARBA" id="ARBA00025198"/>
    </source>
</evidence>
<keyword evidence="2 13" id="KW-0813">Transport</keyword>
<evidence type="ECO:0000313" key="17">
    <source>
        <dbReference type="Proteomes" id="UP000191554"/>
    </source>
</evidence>
<evidence type="ECO:0000313" key="16">
    <source>
        <dbReference type="EMBL" id="OPX44853.1"/>
    </source>
</evidence>
<dbReference type="SUPFAM" id="SSF81573">
    <property type="entry name" value="F1F0 ATP synthase subunit B, membrane domain"/>
    <property type="match status" value="1"/>
</dbReference>
<evidence type="ECO:0000256" key="8">
    <source>
        <dbReference type="ARBA" id="ARBA00023065"/>
    </source>
</evidence>
<sequence>MLMPEKYTFIFVALNLFILYFFMRKFLFKPVTEFMEKRRNSIDQALKDADQAKLEVAESRKNYEEQIKKIREESDRLMNEARAKASREYDEIIANAKKDALAIVEKGRQDVERERTEMLRQVRQQIAALALTAATKVVQANMDTESNKSIVDKFIDEAGAA</sequence>
<evidence type="ECO:0000256" key="14">
    <source>
        <dbReference type="RuleBase" id="RU003848"/>
    </source>
</evidence>
<dbReference type="HAMAP" id="MF_01398">
    <property type="entry name" value="ATP_synth_b_bprime"/>
    <property type="match status" value="1"/>
</dbReference>
<accession>A0A1V4SM34</accession>
<dbReference type="GO" id="GO:0046933">
    <property type="term" value="F:proton-transporting ATP synthase activity, rotational mechanism"/>
    <property type="evidence" value="ECO:0007669"/>
    <property type="project" value="UniProtKB-UniRule"/>
</dbReference>
<dbReference type="InterPro" id="IPR028987">
    <property type="entry name" value="ATP_synth_B-like_membr_sf"/>
</dbReference>
<comment type="subcellular location">
    <subcellularLocation>
        <location evidence="13">Cell membrane</location>
        <topology evidence="13">Single-pass membrane protein</topology>
    </subcellularLocation>
    <subcellularLocation>
        <location evidence="12">Endomembrane system</location>
        <topology evidence="12">Single-pass membrane protein</topology>
    </subcellularLocation>
</comment>
<evidence type="ECO:0000256" key="4">
    <source>
        <dbReference type="ARBA" id="ARBA00022547"/>
    </source>
</evidence>
<dbReference type="InterPro" id="IPR005864">
    <property type="entry name" value="ATP_synth_F0_bsu_bac"/>
</dbReference>
<feature type="coiled-coil region" evidence="15">
    <location>
        <begin position="35"/>
        <end position="87"/>
    </location>
</feature>
<evidence type="ECO:0000256" key="15">
    <source>
        <dbReference type="SAM" id="Coils"/>
    </source>
</evidence>
<dbReference type="InterPro" id="IPR002146">
    <property type="entry name" value="ATP_synth_b/b'su_bac/chlpt"/>
</dbReference>
<name>A0A1V4SM34_RUMHU</name>
<dbReference type="Pfam" id="PF00430">
    <property type="entry name" value="ATP-synt_B"/>
    <property type="match status" value="1"/>
</dbReference>
<dbReference type="EMBL" id="MZGX01000007">
    <property type="protein sequence ID" value="OPX44853.1"/>
    <property type="molecule type" value="Genomic_DNA"/>
</dbReference>
<dbReference type="GO" id="GO:0005886">
    <property type="term" value="C:plasma membrane"/>
    <property type="evidence" value="ECO:0007669"/>
    <property type="project" value="UniProtKB-SubCell"/>
</dbReference>
<feature type="transmembrane region" description="Helical" evidence="13">
    <location>
        <begin position="6"/>
        <end position="23"/>
    </location>
</feature>
<keyword evidence="8 13" id="KW-0406">Ion transport</keyword>
<reference evidence="16 17" key="1">
    <citation type="submission" date="2017-03" db="EMBL/GenBank/DDBJ databases">
        <title>Genome sequence of Clostridium hungatei DSM 14427.</title>
        <authorList>
            <person name="Poehlein A."/>
            <person name="Daniel R."/>
        </authorList>
    </citation>
    <scope>NUCLEOTIDE SEQUENCE [LARGE SCALE GENOMIC DNA]</scope>
    <source>
        <strain evidence="16 17">DSM 14427</strain>
    </source>
</reference>
<gene>
    <name evidence="13 16" type="primary">atpF</name>
    <name evidence="16" type="ORF">CLHUN_14070</name>
</gene>
<evidence type="ECO:0000256" key="6">
    <source>
        <dbReference type="ARBA" id="ARBA00022781"/>
    </source>
</evidence>
<evidence type="ECO:0000256" key="9">
    <source>
        <dbReference type="ARBA" id="ARBA00023136"/>
    </source>
</evidence>
<dbReference type="InterPro" id="IPR050059">
    <property type="entry name" value="ATP_synthase_B_chain"/>
</dbReference>
<evidence type="ECO:0000256" key="2">
    <source>
        <dbReference type="ARBA" id="ARBA00022448"/>
    </source>
</evidence>
<keyword evidence="3 13" id="KW-1003">Cell membrane</keyword>
<dbReference type="STRING" id="48256.CLHUN_14070"/>
<keyword evidence="5 13" id="KW-0812">Transmembrane</keyword>
<keyword evidence="17" id="KW-1185">Reference proteome</keyword>
<dbReference type="Proteomes" id="UP000191554">
    <property type="component" value="Unassembled WGS sequence"/>
</dbReference>
<comment type="function">
    <text evidence="11 13">F(1)F(0) ATP synthase produces ATP from ADP in the presence of a proton or sodium gradient. F-type ATPases consist of two structural domains, F(1) containing the extramembraneous catalytic core and F(0) containing the membrane proton channel, linked together by a central stalk and a peripheral stalk. During catalysis, ATP synthesis in the catalytic domain of F(1) is coupled via a rotary mechanism of the central stalk subunits to proton translocation.</text>
</comment>
<organism evidence="16 17">
    <name type="scientific">Ruminiclostridium hungatei</name>
    <name type="common">Clostridium hungatei</name>
    <dbReference type="NCBI Taxonomy" id="48256"/>
    <lineage>
        <taxon>Bacteria</taxon>
        <taxon>Bacillati</taxon>
        <taxon>Bacillota</taxon>
        <taxon>Clostridia</taxon>
        <taxon>Eubacteriales</taxon>
        <taxon>Oscillospiraceae</taxon>
        <taxon>Ruminiclostridium</taxon>
    </lineage>
</organism>
<protein>
    <recommendedName>
        <fullName evidence="13">ATP synthase subunit b</fullName>
    </recommendedName>
    <alternativeName>
        <fullName evidence="13">ATP synthase F(0) sector subunit b</fullName>
    </alternativeName>
    <alternativeName>
        <fullName evidence="13">ATPase subunit I</fullName>
    </alternativeName>
    <alternativeName>
        <fullName evidence="13">F-type ATPase subunit b</fullName>
        <shortName evidence="13">F-ATPase subunit b</shortName>
    </alternativeName>
</protein>
<evidence type="ECO:0000256" key="13">
    <source>
        <dbReference type="HAMAP-Rule" id="MF_01398"/>
    </source>
</evidence>
<dbReference type="GO" id="GO:0046961">
    <property type="term" value="F:proton-transporting ATPase activity, rotational mechanism"/>
    <property type="evidence" value="ECO:0007669"/>
    <property type="project" value="TreeGrafter"/>
</dbReference>
<dbReference type="CDD" id="cd06503">
    <property type="entry name" value="ATP-synt_Fo_b"/>
    <property type="match status" value="1"/>
</dbReference>
<comment type="caution">
    <text evidence="16">The sequence shown here is derived from an EMBL/GenBank/DDBJ whole genome shotgun (WGS) entry which is preliminary data.</text>
</comment>
<keyword evidence="9 13" id="KW-0472">Membrane</keyword>
<keyword evidence="15" id="KW-0175">Coiled coil</keyword>
<keyword evidence="7 13" id="KW-1133">Transmembrane helix</keyword>
<comment type="subunit">
    <text evidence="13">F-type ATPases have 2 components, F(1) - the catalytic core - and F(0) - the membrane proton channel. F(1) has five subunits: alpha(3), beta(3), gamma(1), delta(1), epsilon(1). F(0) has three main subunits: a(1), b(2) and c(10-14). The alpha and beta chains form an alternating ring which encloses part of the gamma chain. F(1) is attached to F(0) by a central stalk formed by the gamma and epsilon chains, while a peripheral stalk is formed by the delta and b chains.</text>
</comment>
<evidence type="ECO:0000256" key="7">
    <source>
        <dbReference type="ARBA" id="ARBA00022989"/>
    </source>
</evidence>
<dbReference type="OrthoDB" id="9795863at2"/>
<dbReference type="GO" id="GO:0045259">
    <property type="term" value="C:proton-transporting ATP synthase complex"/>
    <property type="evidence" value="ECO:0007669"/>
    <property type="project" value="UniProtKB-KW"/>
</dbReference>
<dbReference type="AlphaFoldDB" id="A0A1V4SM34"/>
<keyword evidence="4 13" id="KW-0138">CF(0)</keyword>
<keyword evidence="10 13" id="KW-0066">ATP synthesis</keyword>
<comment type="similarity">
    <text evidence="1 13 14">Belongs to the ATPase B chain family.</text>
</comment>
<evidence type="ECO:0000256" key="10">
    <source>
        <dbReference type="ARBA" id="ARBA00023310"/>
    </source>
</evidence>
<dbReference type="RefSeq" id="WP_080063852.1">
    <property type="nucleotide sequence ID" value="NZ_MZGX01000007.1"/>
</dbReference>
<dbReference type="NCBIfam" id="TIGR01144">
    <property type="entry name" value="ATP_synt_b"/>
    <property type="match status" value="1"/>
</dbReference>
<evidence type="ECO:0000256" key="12">
    <source>
        <dbReference type="ARBA" id="ARBA00037847"/>
    </source>
</evidence>